<reference evidence="1" key="1">
    <citation type="submission" date="2021-03" db="EMBL/GenBank/DDBJ databases">
        <authorList>
            <person name="Bekaert M."/>
        </authorList>
    </citation>
    <scope>NUCLEOTIDE SEQUENCE</scope>
</reference>
<evidence type="ECO:0000313" key="2">
    <source>
        <dbReference type="Proteomes" id="UP000683360"/>
    </source>
</evidence>
<dbReference type="AlphaFoldDB" id="A0A8S3QLR0"/>
<name>A0A8S3QLR0_MYTED</name>
<dbReference type="Proteomes" id="UP000683360">
    <property type="component" value="Unassembled WGS sequence"/>
</dbReference>
<dbReference type="EMBL" id="CAJPWZ010000648">
    <property type="protein sequence ID" value="CAG2197459.1"/>
    <property type="molecule type" value="Genomic_DNA"/>
</dbReference>
<accession>A0A8S3QLR0</accession>
<sequence length="216" mass="26319">MKDIMVYLANAEKYEEYIEYIHDPTVFAKSWITKLTNDIMFERKGNVETKYAHLAKCRVHKIFCHLLESIQEANENCSQLGQSNVKHWIENFMNHVGNLIIYHCQLTFLFMSEVERFQISEISPKCITTEKTYKWHENDEKEEWKYYKDYKESHKDWDILPSSDVSKYWMWVVCKYQQNFQMYGFKLPDIPAHWWSITKETAIKYIKHLLNWIQFE</sequence>
<dbReference type="OrthoDB" id="1597724at2759"/>
<dbReference type="PANTHER" id="PTHR14819">
    <property type="entry name" value="GTP-BINDING"/>
    <property type="match status" value="1"/>
</dbReference>
<protein>
    <submittedName>
        <fullName evidence="1">Uncharacterized protein</fullName>
    </submittedName>
</protein>
<gene>
    <name evidence="1" type="ORF">MEDL_12291</name>
</gene>
<dbReference type="InterPro" id="IPR052986">
    <property type="entry name" value="VLIG_GTPase"/>
</dbReference>
<comment type="caution">
    <text evidence="1">The sequence shown here is derived from an EMBL/GenBank/DDBJ whole genome shotgun (WGS) entry which is preliminary data.</text>
</comment>
<dbReference type="PANTHER" id="PTHR14819:SF25">
    <property type="entry name" value="CHROMOSOME UNDETERMINED SCAFFOLD_52, WHOLE GENOME SHOTGUN SEQUENCE"/>
    <property type="match status" value="1"/>
</dbReference>
<keyword evidence="2" id="KW-1185">Reference proteome</keyword>
<evidence type="ECO:0000313" key="1">
    <source>
        <dbReference type="EMBL" id="CAG2197459.1"/>
    </source>
</evidence>
<proteinExistence type="predicted"/>
<organism evidence="1 2">
    <name type="scientific">Mytilus edulis</name>
    <name type="common">Blue mussel</name>
    <dbReference type="NCBI Taxonomy" id="6550"/>
    <lineage>
        <taxon>Eukaryota</taxon>
        <taxon>Metazoa</taxon>
        <taxon>Spiralia</taxon>
        <taxon>Lophotrochozoa</taxon>
        <taxon>Mollusca</taxon>
        <taxon>Bivalvia</taxon>
        <taxon>Autobranchia</taxon>
        <taxon>Pteriomorphia</taxon>
        <taxon>Mytilida</taxon>
        <taxon>Mytiloidea</taxon>
        <taxon>Mytilidae</taxon>
        <taxon>Mytilinae</taxon>
        <taxon>Mytilus</taxon>
    </lineage>
</organism>